<evidence type="ECO:0000256" key="1">
    <source>
        <dbReference type="ARBA" id="ARBA00004442"/>
    </source>
</evidence>
<dbReference type="RefSeq" id="WP_379790311.1">
    <property type="nucleotide sequence ID" value="NZ_JBHSQB010000004.1"/>
</dbReference>
<feature type="signal peptide" evidence="6">
    <location>
        <begin position="1"/>
        <end position="20"/>
    </location>
</feature>
<feature type="domain" description="SusD-like N-terminal" evidence="8">
    <location>
        <begin position="87"/>
        <end position="226"/>
    </location>
</feature>
<dbReference type="Gene3D" id="1.25.40.390">
    <property type="match status" value="1"/>
</dbReference>
<evidence type="ECO:0000256" key="4">
    <source>
        <dbReference type="ARBA" id="ARBA00023136"/>
    </source>
</evidence>
<accession>A0ABW1PKI2</accession>
<keyword evidence="3 6" id="KW-0732">Signal</keyword>
<organism evidence="9 10">
    <name type="scientific">Flavobacterium qiangtangense</name>
    <dbReference type="NCBI Taxonomy" id="1442595"/>
    <lineage>
        <taxon>Bacteria</taxon>
        <taxon>Pseudomonadati</taxon>
        <taxon>Bacteroidota</taxon>
        <taxon>Flavobacteriia</taxon>
        <taxon>Flavobacteriales</taxon>
        <taxon>Flavobacteriaceae</taxon>
        <taxon>Flavobacterium</taxon>
    </lineage>
</organism>
<evidence type="ECO:0000256" key="5">
    <source>
        <dbReference type="ARBA" id="ARBA00023237"/>
    </source>
</evidence>
<dbReference type="EMBL" id="JBHSQB010000004">
    <property type="protein sequence ID" value="MFC6095656.1"/>
    <property type="molecule type" value="Genomic_DNA"/>
</dbReference>
<sequence>MKLKAIKRTMVLFAGIAVMASCSEEFLDVDGNGIFLEDEYYSNEIEAFAGLTAVYDVVGWETFVGRMAGLNAASDDFYAGGGSSTDTNELQVWSNYTLNPNQGPQGEFWAKAYSGVFRANILLTKLPNVPMSQDKIDRFTAETRTLRAYFYFDLVRMFKNIPLITAPVAAADYYTIPQVAPELVFEQIEADLLAAIPVLPATVSTNTEGGRMTQAGARALLGKVYLWQNKFTEAAEQLAIVNGTPGTTTQFGNKLLDNYADLWNVDNKFNSESIIEIVHTKGGKWSDWGNVAGSEGNILNQMVGPRNYERLDTIAAEDFVPGYGFNPMTEDLFNTFTDSDTRKDATILNLKQLVLDGNADYEPGYMDTGYFLKKFAGRERNRNVGAGAFELNWNQNTYEIRLADTYLMEAEAIVRGGGDIARAQALLDAVRTRANMPSIPANEENIFRERRLELAGEGHRWYDLVRTGRAATVLSSRGFVAGKHEILPIPLLELSNTIIVQNPNY</sequence>
<keyword evidence="5" id="KW-0998">Cell outer membrane</keyword>
<evidence type="ECO:0000313" key="10">
    <source>
        <dbReference type="Proteomes" id="UP001596287"/>
    </source>
</evidence>
<feature type="domain" description="RagB/SusD" evidence="7">
    <location>
        <begin position="360"/>
        <end position="470"/>
    </location>
</feature>
<comment type="subcellular location">
    <subcellularLocation>
        <location evidence="1">Cell outer membrane</location>
    </subcellularLocation>
</comment>
<dbReference type="Proteomes" id="UP001596287">
    <property type="component" value="Unassembled WGS sequence"/>
</dbReference>
<dbReference type="PROSITE" id="PS51257">
    <property type="entry name" value="PROKAR_LIPOPROTEIN"/>
    <property type="match status" value="1"/>
</dbReference>
<comment type="caution">
    <text evidence="9">The sequence shown here is derived from an EMBL/GenBank/DDBJ whole genome shotgun (WGS) entry which is preliminary data.</text>
</comment>
<dbReference type="InterPro" id="IPR033985">
    <property type="entry name" value="SusD-like_N"/>
</dbReference>
<keyword evidence="10" id="KW-1185">Reference proteome</keyword>
<dbReference type="InterPro" id="IPR012944">
    <property type="entry name" value="SusD_RagB_dom"/>
</dbReference>
<dbReference type="CDD" id="cd08977">
    <property type="entry name" value="SusD"/>
    <property type="match status" value="1"/>
</dbReference>
<evidence type="ECO:0000259" key="8">
    <source>
        <dbReference type="Pfam" id="PF14322"/>
    </source>
</evidence>
<evidence type="ECO:0000259" key="7">
    <source>
        <dbReference type="Pfam" id="PF07980"/>
    </source>
</evidence>
<name>A0ABW1PKI2_9FLAO</name>
<evidence type="ECO:0000256" key="2">
    <source>
        <dbReference type="ARBA" id="ARBA00006275"/>
    </source>
</evidence>
<proteinExistence type="inferred from homology"/>
<dbReference type="Pfam" id="PF14322">
    <property type="entry name" value="SusD-like_3"/>
    <property type="match status" value="1"/>
</dbReference>
<dbReference type="InterPro" id="IPR011990">
    <property type="entry name" value="TPR-like_helical_dom_sf"/>
</dbReference>
<evidence type="ECO:0000256" key="6">
    <source>
        <dbReference type="SAM" id="SignalP"/>
    </source>
</evidence>
<evidence type="ECO:0000313" key="9">
    <source>
        <dbReference type="EMBL" id="MFC6095656.1"/>
    </source>
</evidence>
<feature type="chain" id="PRO_5046518074" evidence="6">
    <location>
        <begin position="21"/>
        <end position="505"/>
    </location>
</feature>
<reference evidence="10" key="1">
    <citation type="journal article" date="2019" name="Int. J. Syst. Evol. Microbiol.">
        <title>The Global Catalogue of Microorganisms (GCM) 10K type strain sequencing project: providing services to taxonomists for standard genome sequencing and annotation.</title>
        <authorList>
            <consortium name="The Broad Institute Genomics Platform"/>
            <consortium name="The Broad Institute Genome Sequencing Center for Infectious Disease"/>
            <person name="Wu L."/>
            <person name="Ma J."/>
        </authorList>
    </citation>
    <scope>NUCLEOTIDE SEQUENCE [LARGE SCALE GENOMIC DNA]</scope>
    <source>
        <strain evidence="10">CCUG 49679</strain>
    </source>
</reference>
<protein>
    <submittedName>
        <fullName evidence="9">RagB/SusD family nutrient uptake outer membrane protein</fullName>
    </submittedName>
</protein>
<evidence type="ECO:0000256" key="3">
    <source>
        <dbReference type="ARBA" id="ARBA00022729"/>
    </source>
</evidence>
<gene>
    <name evidence="9" type="ORF">ACFPVY_03275</name>
</gene>
<keyword evidence="4" id="KW-0472">Membrane</keyword>
<comment type="similarity">
    <text evidence="2">Belongs to the SusD family.</text>
</comment>
<dbReference type="SUPFAM" id="SSF48452">
    <property type="entry name" value="TPR-like"/>
    <property type="match status" value="1"/>
</dbReference>
<dbReference type="Pfam" id="PF07980">
    <property type="entry name" value="SusD_RagB"/>
    <property type="match status" value="1"/>
</dbReference>